<feature type="non-terminal residue" evidence="3">
    <location>
        <position position="282"/>
    </location>
</feature>
<evidence type="ECO:0000313" key="4">
    <source>
        <dbReference type="EnsemblMetazoa" id="CapteP197732"/>
    </source>
</evidence>
<keyword evidence="5" id="KW-1185">Reference proteome</keyword>
<evidence type="ECO:0000259" key="2">
    <source>
        <dbReference type="PROSITE" id="PS50056"/>
    </source>
</evidence>
<dbReference type="CDD" id="cd00047">
    <property type="entry name" value="PTPc"/>
    <property type="match status" value="1"/>
</dbReference>
<reference evidence="3 5" key="2">
    <citation type="journal article" date="2013" name="Nature">
        <title>Insights into bilaterian evolution from three spiralian genomes.</title>
        <authorList>
            <person name="Simakov O."/>
            <person name="Marletaz F."/>
            <person name="Cho S.J."/>
            <person name="Edsinger-Gonzales E."/>
            <person name="Havlak P."/>
            <person name="Hellsten U."/>
            <person name="Kuo D.H."/>
            <person name="Larsson T."/>
            <person name="Lv J."/>
            <person name="Arendt D."/>
            <person name="Savage R."/>
            <person name="Osoegawa K."/>
            <person name="de Jong P."/>
            <person name="Grimwood J."/>
            <person name="Chapman J.A."/>
            <person name="Shapiro H."/>
            <person name="Aerts A."/>
            <person name="Otillar R.P."/>
            <person name="Terry A.Y."/>
            <person name="Boore J.L."/>
            <person name="Grigoriev I.V."/>
            <person name="Lindberg D.R."/>
            <person name="Seaver E.C."/>
            <person name="Weisblat D.A."/>
            <person name="Putnam N.H."/>
            <person name="Rokhsar D.S."/>
        </authorList>
    </citation>
    <scope>NUCLEOTIDE SEQUENCE</scope>
    <source>
        <strain evidence="3 5">I ESC-2004</strain>
    </source>
</reference>
<dbReference type="OrthoDB" id="10253954at2759"/>
<dbReference type="EnsemblMetazoa" id="CapteT197732">
    <property type="protein sequence ID" value="CapteP197732"/>
    <property type="gene ID" value="CapteG197732"/>
</dbReference>
<dbReference type="HOGENOM" id="CLU_001645_8_1_1"/>
<dbReference type="InterPro" id="IPR016130">
    <property type="entry name" value="Tyr_Pase_AS"/>
</dbReference>
<dbReference type="InterPro" id="IPR050348">
    <property type="entry name" value="Protein-Tyr_Phosphatase"/>
</dbReference>
<dbReference type="PRINTS" id="PR00700">
    <property type="entry name" value="PRTYPHPHTASE"/>
</dbReference>
<sequence>MSGQISPGAKWKSARWQHSGMFSTNIKSLFLLLTEQKGSNDARHVTQYHYTTWPDHGVPSHATALWRLFRKLTYDAGNTQPIIIHCSAGVGRTGTLIAMDHLLDQASKENGIDVYACVTALRQSRMHMVQSVEQYKFIHLAVLEAHTVGSTNSSAAEFMSLYSALNRRSSVSPQTVFSEQTEILNSISQSPSEEETGIARLAENSKKNRTEILPDNRHLMFLQMPFNERNDYINAVQVPGYRGKDNFVATQWPLEDTVVDFWRLVKDHDVQHIVLLEELSMK</sequence>
<evidence type="ECO:0000259" key="1">
    <source>
        <dbReference type="PROSITE" id="PS50055"/>
    </source>
</evidence>
<dbReference type="AlphaFoldDB" id="R7TDE8"/>
<dbReference type="EMBL" id="KB310459">
    <property type="protein sequence ID" value="ELT91527.1"/>
    <property type="molecule type" value="Genomic_DNA"/>
</dbReference>
<dbReference type="GO" id="GO:0004725">
    <property type="term" value="F:protein tyrosine phosphatase activity"/>
    <property type="evidence" value="ECO:0007669"/>
    <property type="project" value="InterPro"/>
</dbReference>
<dbReference type="SUPFAM" id="SSF52799">
    <property type="entry name" value="(Phosphotyrosine protein) phosphatases II"/>
    <property type="match status" value="2"/>
</dbReference>
<dbReference type="InterPro" id="IPR000387">
    <property type="entry name" value="Tyr_Pase_dom"/>
</dbReference>
<evidence type="ECO:0008006" key="6">
    <source>
        <dbReference type="Google" id="ProtNLM"/>
    </source>
</evidence>
<feature type="domain" description="Tyrosine specific protein phosphatases" evidence="2">
    <location>
        <begin position="63"/>
        <end position="136"/>
    </location>
</feature>
<dbReference type="InterPro" id="IPR000242">
    <property type="entry name" value="PTP_cat"/>
</dbReference>
<dbReference type="OMA" id="PMIERDE"/>
<gene>
    <name evidence="3" type="ORF">CAPTEDRAFT_197732</name>
</gene>
<dbReference type="InterPro" id="IPR003595">
    <property type="entry name" value="Tyr_Pase_cat"/>
</dbReference>
<reference evidence="4" key="3">
    <citation type="submission" date="2015-06" db="UniProtKB">
        <authorList>
            <consortium name="EnsemblMetazoa"/>
        </authorList>
    </citation>
    <scope>IDENTIFICATION</scope>
</reference>
<organism evidence="3">
    <name type="scientific">Capitella teleta</name>
    <name type="common">Polychaete worm</name>
    <dbReference type="NCBI Taxonomy" id="283909"/>
    <lineage>
        <taxon>Eukaryota</taxon>
        <taxon>Metazoa</taxon>
        <taxon>Spiralia</taxon>
        <taxon>Lophotrochozoa</taxon>
        <taxon>Annelida</taxon>
        <taxon>Polychaeta</taxon>
        <taxon>Sedentaria</taxon>
        <taxon>Scolecida</taxon>
        <taxon>Capitellidae</taxon>
        <taxon>Capitella</taxon>
    </lineage>
</organism>
<evidence type="ECO:0000313" key="3">
    <source>
        <dbReference type="EMBL" id="ELT91527.1"/>
    </source>
</evidence>
<proteinExistence type="predicted"/>
<dbReference type="Proteomes" id="UP000014760">
    <property type="component" value="Unassembled WGS sequence"/>
</dbReference>
<name>R7TDE8_CAPTE</name>
<feature type="domain" description="Tyrosine-protein phosphatase" evidence="1">
    <location>
        <begin position="177"/>
        <end position="282"/>
    </location>
</feature>
<dbReference type="SMART" id="SM00404">
    <property type="entry name" value="PTPc_motif"/>
    <property type="match status" value="1"/>
</dbReference>
<dbReference type="EMBL" id="AMQN01031071">
    <property type="status" value="NOT_ANNOTATED_CDS"/>
    <property type="molecule type" value="Genomic_DNA"/>
</dbReference>
<protein>
    <recommendedName>
        <fullName evidence="6">Protein-tyrosine-phosphatase</fullName>
    </recommendedName>
</protein>
<dbReference type="STRING" id="283909.R7TDE8"/>
<accession>R7TDE8</accession>
<dbReference type="PANTHER" id="PTHR19134">
    <property type="entry name" value="RECEPTOR-TYPE TYROSINE-PROTEIN PHOSPHATASE"/>
    <property type="match status" value="1"/>
</dbReference>
<dbReference type="Pfam" id="PF00102">
    <property type="entry name" value="Y_phosphatase"/>
    <property type="match status" value="2"/>
</dbReference>
<dbReference type="PANTHER" id="PTHR19134:SF449">
    <property type="entry name" value="TYROSINE-PROTEIN PHOSPHATASE 1"/>
    <property type="match status" value="1"/>
</dbReference>
<reference evidence="5" key="1">
    <citation type="submission" date="2012-12" db="EMBL/GenBank/DDBJ databases">
        <authorList>
            <person name="Hellsten U."/>
            <person name="Grimwood J."/>
            <person name="Chapman J.A."/>
            <person name="Shapiro H."/>
            <person name="Aerts A."/>
            <person name="Otillar R.P."/>
            <person name="Terry A.Y."/>
            <person name="Boore J.L."/>
            <person name="Simakov O."/>
            <person name="Marletaz F."/>
            <person name="Cho S.-J."/>
            <person name="Edsinger-Gonzales E."/>
            <person name="Havlak P."/>
            <person name="Kuo D.-H."/>
            <person name="Larsson T."/>
            <person name="Lv J."/>
            <person name="Arendt D."/>
            <person name="Savage R."/>
            <person name="Osoegawa K."/>
            <person name="de Jong P."/>
            <person name="Lindberg D.R."/>
            <person name="Seaver E.C."/>
            <person name="Weisblat D.A."/>
            <person name="Putnam N.H."/>
            <person name="Grigoriev I.V."/>
            <person name="Rokhsar D.S."/>
        </authorList>
    </citation>
    <scope>NUCLEOTIDE SEQUENCE</scope>
    <source>
        <strain evidence="5">I ESC-2004</strain>
    </source>
</reference>
<dbReference type="SMART" id="SM00194">
    <property type="entry name" value="PTPc"/>
    <property type="match status" value="1"/>
</dbReference>
<dbReference type="PROSITE" id="PS00383">
    <property type="entry name" value="TYR_PHOSPHATASE_1"/>
    <property type="match status" value="1"/>
</dbReference>
<dbReference type="InterPro" id="IPR029021">
    <property type="entry name" value="Prot-tyrosine_phosphatase-like"/>
</dbReference>
<dbReference type="PROSITE" id="PS50056">
    <property type="entry name" value="TYR_PHOSPHATASE_2"/>
    <property type="match status" value="1"/>
</dbReference>
<evidence type="ECO:0000313" key="5">
    <source>
        <dbReference type="Proteomes" id="UP000014760"/>
    </source>
</evidence>
<feature type="domain" description="Tyrosine-protein phosphatase" evidence="1">
    <location>
        <begin position="26"/>
        <end position="145"/>
    </location>
</feature>
<dbReference type="Gene3D" id="3.90.190.10">
    <property type="entry name" value="Protein tyrosine phosphatase superfamily"/>
    <property type="match status" value="2"/>
</dbReference>
<dbReference type="PROSITE" id="PS50055">
    <property type="entry name" value="TYR_PHOSPHATASE_PTP"/>
    <property type="match status" value="2"/>
</dbReference>